<dbReference type="OrthoDB" id="2686881at2759"/>
<feature type="region of interest" description="Disordered" evidence="1">
    <location>
        <begin position="576"/>
        <end position="595"/>
    </location>
</feature>
<gene>
    <name evidence="2" type="ORF">PsYK624_072660</name>
</gene>
<organism evidence="2 3">
    <name type="scientific">Phanerochaete sordida</name>
    <dbReference type="NCBI Taxonomy" id="48140"/>
    <lineage>
        <taxon>Eukaryota</taxon>
        <taxon>Fungi</taxon>
        <taxon>Dikarya</taxon>
        <taxon>Basidiomycota</taxon>
        <taxon>Agaricomycotina</taxon>
        <taxon>Agaricomycetes</taxon>
        <taxon>Polyporales</taxon>
        <taxon>Phanerochaetaceae</taxon>
        <taxon>Phanerochaete</taxon>
    </lineage>
</organism>
<feature type="compositionally biased region" description="Polar residues" evidence="1">
    <location>
        <begin position="283"/>
        <end position="292"/>
    </location>
</feature>
<sequence>MPGLPAVPRPPFPSDEFRLSPNDVEKAVRRWRLDCLQVLGYLAFVLQDDYLPFDLDAATPASAREAVRYYILKAPKRGVYLNVPDYDLEQGSMTYYRELWLKYGVPFAYPWADSYSLLYDDAWDPFMPRNFAKVTNPFELGPEVFAVAAELGSRTAFLLHPDLHDAYDSRYFYDNYADARWKVNLRVYYANCPRTRGGDEADGLIGPSHRRMELASFEPYRANGPLVAEQMRAAGQSPSPPGSLGPSPAGDRDTESPRTNLEDRLGSEVGDATLAEDEEATPPLSQSPSATGHRSAHPPYEQFAYAARVIIEQACANDLLVSDDLIPDPFPAVSLGIDAEFMAASIAVVPPPTELCFVAHYMEGTEQSLGDLCATALRSGMPFRLMFSTEYGDRYSKDRTEELKALEAIPPSVPTWAAPFYGDLLTAPSHASAADYRDAYYRGVSYITSLPHYARLFAYGGLVWRLAAAHLSVASADHPIRRLLTRPSDAWALYRVGAELNASTRRYSENYAVAGQDPLVRTILGVFSNGQSFWPPQEIFLNSFRWWGQWSPTNETWFLQCFKRIEAGTERPKTVSAWHGSDFTRAPGDLRQPSM</sequence>
<feature type="region of interest" description="Disordered" evidence="1">
    <location>
        <begin position="232"/>
        <end position="297"/>
    </location>
</feature>
<dbReference type="Proteomes" id="UP000703269">
    <property type="component" value="Unassembled WGS sequence"/>
</dbReference>
<keyword evidence="3" id="KW-1185">Reference proteome</keyword>
<reference evidence="2 3" key="1">
    <citation type="submission" date="2021-08" db="EMBL/GenBank/DDBJ databases">
        <title>Draft Genome Sequence of Phanerochaete sordida strain YK-624.</title>
        <authorList>
            <person name="Mori T."/>
            <person name="Dohra H."/>
            <person name="Suzuki T."/>
            <person name="Kawagishi H."/>
            <person name="Hirai H."/>
        </authorList>
    </citation>
    <scope>NUCLEOTIDE SEQUENCE [LARGE SCALE GENOMIC DNA]</scope>
    <source>
        <strain evidence="2 3">YK-624</strain>
    </source>
</reference>
<evidence type="ECO:0000256" key="1">
    <source>
        <dbReference type="SAM" id="MobiDB-lite"/>
    </source>
</evidence>
<name>A0A9P3G8B1_9APHY</name>
<evidence type="ECO:0000313" key="2">
    <source>
        <dbReference type="EMBL" id="GJE91117.1"/>
    </source>
</evidence>
<protein>
    <submittedName>
        <fullName evidence="2">Uncharacterized protein</fullName>
    </submittedName>
</protein>
<evidence type="ECO:0000313" key="3">
    <source>
        <dbReference type="Proteomes" id="UP000703269"/>
    </source>
</evidence>
<accession>A0A9P3G8B1</accession>
<feature type="compositionally biased region" description="Basic and acidic residues" evidence="1">
    <location>
        <begin position="250"/>
        <end position="266"/>
    </location>
</feature>
<comment type="caution">
    <text evidence="2">The sequence shown here is derived from an EMBL/GenBank/DDBJ whole genome shotgun (WGS) entry which is preliminary data.</text>
</comment>
<proteinExistence type="predicted"/>
<dbReference type="AlphaFoldDB" id="A0A9P3G8B1"/>
<dbReference type="EMBL" id="BPQB01000020">
    <property type="protein sequence ID" value="GJE91117.1"/>
    <property type="molecule type" value="Genomic_DNA"/>
</dbReference>